<comment type="caution">
    <text evidence="2">The sequence shown here is derived from an EMBL/GenBank/DDBJ whole genome shotgun (WGS) entry which is preliminary data.</text>
</comment>
<organism evidence="2 3">
    <name type="scientific">Aeromicrobium camelliae</name>
    <dbReference type="NCBI Taxonomy" id="1538144"/>
    <lineage>
        <taxon>Bacteria</taxon>
        <taxon>Bacillati</taxon>
        <taxon>Actinomycetota</taxon>
        <taxon>Actinomycetes</taxon>
        <taxon>Propionibacteriales</taxon>
        <taxon>Nocardioidaceae</taxon>
        <taxon>Aeromicrobium</taxon>
    </lineage>
</organism>
<gene>
    <name evidence="2" type="ORF">EHW97_06070</name>
</gene>
<name>A0A3N6X474_9ACTN</name>
<keyword evidence="1" id="KW-0472">Membrane</keyword>
<keyword evidence="1" id="KW-0812">Transmembrane</keyword>
<feature type="transmembrane region" description="Helical" evidence="1">
    <location>
        <begin position="45"/>
        <end position="63"/>
    </location>
</feature>
<dbReference type="EMBL" id="RQJX01000006">
    <property type="protein sequence ID" value="RQN08453.1"/>
    <property type="molecule type" value="Genomic_DNA"/>
</dbReference>
<keyword evidence="1" id="KW-1133">Transmembrane helix</keyword>
<dbReference type="Proteomes" id="UP000275225">
    <property type="component" value="Unassembled WGS sequence"/>
</dbReference>
<dbReference type="AlphaFoldDB" id="A0A3N6X474"/>
<keyword evidence="3" id="KW-1185">Reference proteome</keyword>
<evidence type="ECO:0000256" key="1">
    <source>
        <dbReference type="SAM" id="Phobius"/>
    </source>
</evidence>
<accession>A0A3N6X474</accession>
<dbReference type="RefSeq" id="WP_124236277.1">
    <property type="nucleotide sequence ID" value="NZ_JBHUFI010000002.1"/>
</dbReference>
<evidence type="ECO:0000313" key="2">
    <source>
        <dbReference type="EMBL" id="RQN08453.1"/>
    </source>
</evidence>
<protein>
    <submittedName>
        <fullName evidence="2">Uncharacterized protein</fullName>
    </submittedName>
</protein>
<proteinExistence type="predicted"/>
<sequence>MNRVRLTPGRIVAGLGGLIFFAGAVLTAGAAVVIAVMVAQGDRPSPWVPVGTCVPMLIGWALVRLTGRTLRRVLPIVTNV</sequence>
<evidence type="ECO:0000313" key="3">
    <source>
        <dbReference type="Proteomes" id="UP000275225"/>
    </source>
</evidence>
<reference evidence="2 3" key="1">
    <citation type="submission" date="2018-11" db="EMBL/GenBank/DDBJ databases">
        <authorList>
            <person name="Li F."/>
        </authorList>
    </citation>
    <scope>NUCLEOTIDE SEQUENCE [LARGE SCALE GENOMIC DNA]</scope>
    <source>
        <strain evidence="2 3">YS17T</strain>
    </source>
</reference>
<feature type="transmembrane region" description="Helical" evidence="1">
    <location>
        <begin position="12"/>
        <end position="39"/>
    </location>
</feature>